<dbReference type="Proteomes" id="UP000218113">
    <property type="component" value="Unassembled WGS sequence"/>
</dbReference>
<accession>A0A2A4TBI2</accession>
<dbReference type="EMBL" id="NVSR01000001">
    <property type="protein sequence ID" value="PCI30888.1"/>
    <property type="molecule type" value="Genomic_DNA"/>
</dbReference>
<comment type="caution">
    <text evidence="1">The sequence shown here is derived from an EMBL/GenBank/DDBJ whole genome shotgun (WGS) entry which is preliminary data.</text>
</comment>
<proteinExistence type="predicted"/>
<evidence type="ECO:0000313" key="1">
    <source>
        <dbReference type="EMBL" id="PCI30888.1"/>
    </source>
</evidence>
<dbReference type="AlphaFoldDB" id="A0A2A4TBI2"/>
<sequence>MKFFTNTIIIEPTTIMFHTKMRSLTSIFDDAQAYWEWFNDNEFRNSVEIIKSLISLEVSNFCFNTDTDSIEYSNVLKKYALFAPIATKIASDPFWIDEVVLTNFGNVKIPFYLNVRALNIADMLILNKIEFQLDSSMVCTYNISSGNEKVLKDKDGSYFQEVVEDTVTIIIDSVNDQLTVINITCTEKQMIPNYLNLNNYYVSYEHFSSGFVDSGNTDSILATSFGDALQIASLLHDSPEDGIYYSYEAYDKDGNQCESGRSNVSYIEAIENPGIARCSNY</sequence>
<organism evidence="1 2">
    <name type="scientific">SAR324 cluster bacterium</name>
    <dbReference type="NCBI Taxonomy" id="2024889"/>
    <lineage>
        <taxon>Bacteria</taxon>
        <taxon>Deltaproteobacteria</taxon>
        <taxon>SAR324 cluster</taxon>
    </lineage>
</organism>
<reference evidence="2" key="1">
    <citation type="submission" date="2017-08" db="EMBL/GenBank/DDBJ databases">
        <title>A dynamic microbial community with high functional redundancy inhabits the cold, oxic subseafloor aquifer.</title>
        <authorList>
            <person name="Tully B.J."/>
            <person name="Wheat C.G."/>
            <person name="Glazer B.T."/>
            <person name="Huber J.A."/>
        </authorList>
    </citation>
    <scope>NUCLEOTIDE SEQUENCE [LARGE SCALE GENOMIC DNA]</scope>
</reference>
<gene>
    <name evidence="1" type="ORF">COB67_00090</name>
</gene>
<evidence type="ECO:0000313" key="2">
    <source>
        <dbReference type="Proteomes" id="UP000218113"/>
    </source>
</evidence>
<name>A0A2A4TBI2_9DELT</name>
<protein>
    <submittedName>
        <fullName evidence="1">Uncharacterized protein</fullName>
    </submittedName>
</protein>